<proteinExistence type="predicted"/>
<sequence length="98" mass="10818">MTVPLPCPVKRIYLSPTSKPWNQGQIVRLQICREGGLVSHRRAVQRVEGGEERGNRVSFVGARFVGSEMLYLSSLSGFSDVKSVVASSRKEVLEEAVL</sequence>
<dbReference type="EMBL" id="OZ034816">
    <property type="protein sequence ID" value="CAL1375678.1"/>
    <property type="molecule type" value="Genomic_DNA"/>
</dbReference>
<dbReference type="Proteomes" id="UP001497516">
    <property type="component" value="Chromosome 3"/>
</dbReference>
<protein>
    <submittedName>
        <fullName evidence="1">Uncharacterized protein</fullName>
    </submittedName>
</protein>
<gene>
    <name evidence="1" type="ORF">LTRI10_LOCUS17461</name>
</gene>
<keyword evidence="2" id="KW-1185">Reference proteome</keyword>
<accession>A0AAV2DQ84</accession>
<dbReference type="AlphaFoldDB" id="A0AAV2DQ84"/>
<evidence type="ECO:0000313" key="1">
    <source>
        <dbReference type="EMBL" id="CAL1375678.1"/>
    </source>
</evidence>
<organism evidence="1 2">
    <name type="scientific">Linum trigynum</name>
    <dbReference type="NCBI Taxonomy" id="586398"/>
    <lineage>
        <taxon>Eukaryota</taxon>
        <taxon>Viridiplantae</taxon>
        <taxon>Streptophyta</taxon>
        <taxon>Embryophyta</taxon>
        <taxon>Tracheophyta</taxon>
        <taxon>Spermatophyta</taxon>
        <taxon>Magnoliopsida</taxon>
        <taxon>eudicotyledons</taxon>
        <taxon>Gunneridae</taxon>
        <taxon>Pentapetalae</taxon>
        <taxon>rosids</taxon>
        <taxon>fabids</taxon>
        <taxon>Malpighiales</taxon>
        <taxon>Linaceae</taxon>
        <taxon>Linum</taxon>
    </lineage>
</organism>
<reference evidence="1 2" key="1">
    <citation type="submission" date="2024-04" db="EMBL/GenBank/DDBJ databases">
        <authorList>
            <person name="Fracassetti M."/>
        </authorList>
    </citation>
    <scope>NUCLEOTIDE SEQUENCE [LARGE SCALE GENOMIC DNA]</scope>
</reference>
<name>A0AAV2DQ84_9ROSI</name>
<evidence type="ECO:0000313" key="2">
    <source>
        <dbReference type="Proteomes" id="UP001497516"/>
    </source>
</evidence>